<sequence length="69" mass="6642">MPQTQHVFSIGSGSRCDGAVSGGHAGAGVEGGADEELVDQGAGGPRAIRTAAGARSQAGPPTAPAGRWS</sequence>
<accession>A0A402CJM0</accession>
<name>A0A402CJM0_RHOWR</name>
<dbReference type="EMBL" id="BHYM01000080">
    <property type="protein sequence ID" value="GCE43749.1"/>
    <property type="molecule type" value="Genomic_DNA"/>
</dbReference>
<keyword evidence="3" id="KW-1185">Reference proteome</keyword>
<protein>
    <submittedName>
        <fullName evidence="2">Uncharacterized protein</fullName>
    </submittedName>
</protein>
<dbReference type="Proteomes" id="UP000287519">
    <property type="component" value="Unassembled WGS sequence"/>
</dbReference>
<proteinExistence type="predicted"/>
<feature type="region of interest" description="Disordered" evidence="1">
    <location>
        <begin position="1"/>
        <end position="69"/>
    </location>
</feature>
<reference evidence="2 3" key="1">
    <citation type="submission" date="2018-11" db="EMBL/GenBank/DDBJ databases">
        <title>Microbial catabolism of amino acid.</title>
        <authorList>
            <person name="Hibi M."/>
            <person name="Ogawa J."/>
        </authorList>
    </citation>
    <scope>NUCLEOTIDE SEQUENCE [LARGE SCALE GENOMIC DNA]</scope>
    <source>
        <strain evidence="2 3">C31-06</strain>
    </source>
</reference>
<organism evidence="2 3">
    <name type="scientific">Rhodococcus wratislaviensis</name>
    <name type="common">Tsukamurella wratislaviensis</name>
    <dbReference type="NCBI Taxonomy" id="44752"/>
    <lineage>
        <taxon>Bacteria</taxon>
        <taxon>Bacillati</taxon>
        <taxon>Actinomycetota</taxon>
        <taxon>Actinomycetes</taxon>
        <taxon>Mycobacteriales</taxon>
        <taxon>Nocardiaceae</taxon>
        <taxon>Rhodococcus</taxon>
    </lineage>
</organism>
<gene>
    <name evidence="2" type="ORF">Rhow_008047</name>
</gene>
<comment type="caution">
    <text evidence="2">The sequence shown here is derived from an EMBL/GenBank/DDBJ whole genome shotgun (WGS) entry which is preliminary data.</text>
</comment>
<feature type="compositionally biased region" description="Gly residues" evidence="1">
    <location>
        <begin position="20"/>
        <end position="31"/>
    </location>
</feature>
<evidence type="ECO:0000256" key="1">
    <source>
        <dbReference type="SAM" id="MobiDB-lite"/>
    </source>
</evidence>
<evidence type="ECO:0000313" key="2">
    <source>
        <dbReference type="EMBL" id="GCE43749.1"/>
    </source>
</evidence>
<dbReference type="AlphaFoldDB" id="A0A402CJM0"/>
<evidence type="ECO:0000313" key="3">
    <source>
        <dbReference type="Proteomes" id="UP000287519"/>
    </source>
</evidence>